<organism evidence="19 20">
    <name type="scientific">Cloeon dipterum</name>
    <dbReference type="NCBI Taxonomy" id="197152"/>
    <lineage>
        <taxon>Eukaryota</taxon>
        <taxon>Metazoa</taxon>
        <taxon>Ecdysozoa</taxon>
        <taxon>Arthropoda</taxon>
        <taxon>Hexapoda</taxon>
        <taxon>Insecta</taxon>
        <taxon>Pterygota</taxon>
        <taxon>Palaeoptera</taxon>
        <taxon>Ephemeroptera</taxon>
        <taxon>Pisciforma</taxon>
        <taxon>Baetidae</taxon>
        <taxon>Cloeon</taxon>
    </lineage>
</organism>
<evidence type="ECO:0000256" key="10">
    <source>
        <dbReference type="ARBA" id="ARBA00022842"/>
    </source>
</evidence>
<feature type="binding site" evidence="15">
    <location>
        <position position="382"/>
    </location>
    <ligand>
        <name>Zn(2+)</name>
        <dbReference type="ChEBI" id="CHEBI:29105"/>
        <label>2</label>
    </ligand>
</feature>
<name>A0A8S1CGL8_9INSE</name>
<keyword evidence="11" id="KW-0472">Membrane</keyword>
<dbReference type="OrthoDB" id="5818554at2759"/>
<evidence type="ECO:0000313" key="20">
    <source>
        <dbReference type="Proteomes" id="UP000494165"/>
    </source>
</evidence>
<dbReference type="PROSITE" id="PS00123">
    <property type="entry name" value="ALKALINE_PHOSPHATASE"/>
    <property type="match status" value="1"/>
</dbReference>
<feature type="active site" description="Phosphoserine intermediate" evidence="14">
    <location>
        <position position="112"/>
    </location>
</feature>
<dbReference type="Gene3D" id="3.40.720.10">
    <property type="entry name" value="Alkaline Phosphatase, subunit A"/>
    <property type="match status" value="1"/>
</dbReference>
<keyword evidence="12" id="KW-0325">Glycoprotein</keyword>
<comment type="similarity">
    <text evidence="2 16">Belongs to the alkaline phosphatase family.</text>
</comment>
<feature type="binding site" evidence="15">
    <location>
        <position position="55"/>
    </location>
    <ligand>
        <name>Zn(2+)</name>
        <dbReference type="ChEBI" id="CHEBI:29105"/>
        <label>2</label>
    </ligand>
</feature>
<evidence type="ECO:0000256" key="13">
    <source>
        <dbReference type="ARBA" id="ARBA00023288"/>
    </source>
</evidence>
<keyword evidence="6" id="KW-0336">GPI-anchor</keyword>
<dbReference type="GO" id="GO:0005886">
    <property type="term" value="C:plasma membrane"/>
    <property type="evidence" value="ECO:0007669"/>
    <property type="project" value="UniProtKB-SubCell"/>
</dbReference>
<evidence type="ECO:0000256" key="4">
    <source>
        <dbReference type="ARBA" id="ARBA00022475"/>
    </source>
</evidence>
<dbReference type="EC" id="3.1.3.1" evidence="3 17"/>
<keyword evidence="8 17" id="KW-0378">Hydrolase</keyword>
<feature type="binding site" evidence="15">
    <location>
        <position position="55"/>
    </location>
    <ligand>
        <name>Mg(2+)</name>
        <dbReference type="ChEBI" id="CHEBI:18420"/>
    </ligand>
</feature>
<evidence type="ECO:0000256" key="14">
    <source>
        <dbReference type="PIRSR" id="PIRSR601952-1"/>
    </source>
</evidence>
<feature type="binding site" evidence="15">
    <location>
        <position position="175"/>
    </location>
    <ligand>
        <name>Mg(2+)</name>
        <dbReference type="ChEBI" id="CHEBI:18420"/>
    </ligand>
</feature>
<feature type="binding site" evidence="15">
    <location>
        <position position="336"/>
    </location>
    <ligand>
        <name>Mg(2+)</name>
        <dbReference type="ChEBI" id="CHEBI:18420"/>
    </ligand>
</feature>
<evidence type="ECO:0000256" key="9">
    <source>
        <dbReference type="ARBA" id="ARBA00022833"/>
    </source>
</evidence>
<feature type="binding site" evidence="15">
    <location>
        <position position="341"/>
    </location>
    <ligand>
        <name>Zn(2+)</name>
        <dbReference type="ChEBI" id="CHEBI:29105"/>
        <label>2</label>
    </ligand>
</feature>
<comment type="caution">
    <text evidence="19">The sequence shown here is derived from an EMBL/GenBank/DDBJ whole genome shotgun (WGS) entry which is preliminary data.</text>
</comment>
<evidence type="ECO:0000256" key="1">
    <source>
        <dbReference type="ARBA" id="ARBA00004609"/>
    </source>
</evidence>
<evidence type="ECO:0000256" key="8">
    <source>
        <dbReference type="ARBA" id="ARBA00022801"/>
    </source>
</evidence>
<dbReference type="Pfam" id="PF00245">
    <property type="entry name" value="Alk_phosphatase"/>
    <property type="match status" value="1"/>
</dbReference>
<dbReference type="PANTHER" id="PTHR11596:SF5">
    <property type="entry name" value="ALKALINE PHOSPHATASE"/>
    <property type="match status" value="1"/>
</dbReference>
<dbReference type="Proteomes" id="UP000494165">
    <property type="component" value="Unassembled WGS sequence"/>
</dbReference>
<feature type="chain" id="PRO_5035888462" description="Alkaline phosphatase" evidence="18">
    <location>
        <begin position="19"/>
        <end position="527"/>
    </location>
</feature>
<comment type="catalytic activity">
    <reaction evidence="17">
        <text>a phosphate monoester + H2O = an alcohol + phosphate</text>
        <dbReference type="Rhea" id="RHEA:15017"/>
        <dbReference type="ChEBI" id="CHEBI:15377"/>
        <dbReference type="ChEBI" id="CHEBI:30879"/>
        <dbReference type="ChEBI" id="CHEBI:43474"/>
        <dbReference type="ChEBI" id="CHEBI:67140"/>
        <dbReference type="EC" id="3.1.3.1"/>
    </reaction>
</comment>
<evidence type="ECO:0000256" key="12">
    <source>
        <dbReference type="ARBA" id="ARBA00023180"/>
    </source>
</evidence>
<dbReference type="InterPro" id="IPR017850">
    <property type="entry name" value="Alkaline_phosphatase_core_sf"/>
</dbReference>
<protein>
    <recommendedName>
        <fullName evidence="3 17">Alkaline phosphatase</fullName>
        <ecNumber evidence="3 17">3.1.3.1</ecNumber>
    </recommendedName>
</protein>
<dbReference type="SMART" id="SM00098">
    <property type="entry name" value="alkPPc"/>
    <property type="match status" value="1"/>
</dbReference>
<feature type="binding site" evidence="15">
    <location>
        <position position="462"/>
    </location>
    <ligand>
        <name>Zn(2+)</name>
        <dbReference type="ChEBI" id="CHEBI:29105"/>
        <label>2</label>
    </ligand>
</feature>
<feature type="signal peptide" evidence="18">
    <location>
        <begin position="1"/>
        <end position="18"/>
    </location>
</feature>
<dbReference type="PRINTS" id="PR00113">
    <property type="entry name" value="ALKPHPHTASE"/>
</dbReference>
<evidence type="ECO:0000256" key="6">
    <source>
        <dbReference type="ARBA" id="ARBA00022622"/>
    </source>
</evidence>
<keyword evidence="7 15" id="KW-0479">Metal-binding</keyword>
<feature type="binding site" evidence="15">
    <location>
        <position position="345"/>
    </location>
    <ligand>
        <name>Zn(2+)</name>
        <dbReference type="ChEBI" id="CHEBI:29105"/>
        <label>2</label>
    </ligand>
</feature>
<feature type="binding site" evidence="15">
    <location>
        <position position="177"/>
    </location>
    <ligand>
        <name>Mg(2+)</name>
        <dbReference type="ChEBI" id="CHEBI:18420"/>
    </ligand>
</feature>
<dbReference type="GO" id="GO:0004035">
    <property type="term" value="F:alkaline phosphatase activity"/>
    <property type="evidence" value="ECO:0007669"/>
    <property type="project" value="UniProtKB-EC"/>
</dbReference>
<evidence type="ECO:0000256" key="15">
    <source>
        <dbReference type="PIRSR" id="PIRSR601952-2"/>
    </source>
</evidence>
<proteinExistence type="inferred from homology"/>
<sequence length="527" mass="58168">MACYFAAGILILITKATAIEDAAFWNKVARLELDAGLDMRQNLLRAHNVVLFVGDGMGPNTITASRIYKAQLRTTGRNNPQEAPESSFLRFEKFPHVALLKTYNVDKQVPDSAGTATALFCGVKTNFKTVGVDANVKLGDCESSLDPAFHVHSILKWAQDAGKRTGFVTNTRVTHATPAALYAHCAHRSWECESKMPKGAENCKDIARQLIEDEPGISINVIMGGGRQCLTSNITSTAYDPIDTWACQRKDGRDLINEWEMRRKSQADSYRVVSTSKGLAEIDFTRTDYLLGVFANGFLKYDHEIDPEVTPTLAQMSAAAIEILQKGENGFVLVIEGGLIDQAHHRGTARRALDETVALDKAVEESLKKLHLPDTLVIVTADHTHSLSINGYPDRGSDILGIAQRSKADGLNFTTLTYASGTDIKYFPFNETHVTRTDPSKEDLTDFKYQHQATFLHDEANHGGGEVTVYAIGPWSHLFHAVHEQNFVAHVIGYAAKIGAYKDTENWANCYTSQLPVLILSFMSLLM</sequence>
<evidence type="ECO:0000256" key="3">
    <source>
        <dbReference type="ARBA" id="ARBA00012647"/>
    </source>
</evidence>
<evidence type="ECO:0000256" key="5">
    <source>
        <dbReference type="ARBA" id="ARBA00022553"/>
    </source>
</evidence>
<dbReference type="CDD" id="cd16012">
    <property type="entry name" value="ALP"/>
    <property type="match status" value="1"/>
</dbReference>
<evidence type="ECO:0000313" key="19">
    <source>
        <dbReference type="EMBL" id="CAB3368086.1"/>
    </source>
</evidence>
<keyword evidence="5" id="KW-0597">Phosphoprotein</keyword>
<evidence type="ECO:0000256" key="16">
    <source>
        <dbReference type="RuleBase" id="RU003946"/>
    </source>
</evidence>
<comment type="cofactor">
    <cofactor evidence="15">
        <name>Mg(2+)</name>
        <dbReference type="ChEBI" id="CHEBI:18420"/>
    </cofactor>
    <text evidence="15">Binds 1 Mg(2+) ion.</text>
</comment>
<evidence type="ECO:0000256" key="7">
    <source>
        <dbReference type="ARBA" id="ARBA00022723"/>
    </source>
</evidence>
<dbReference type="InterPro" id="IPR001952">
    <property type="entry name" value="Alkaline_phosphatase"/>
</dbReference>
<dbReference type="EMBL" id="CADEPI010000036">
    <property type="protein sequence ID" value="CAB3368086.1"/>
    <property type="molecule type" value="Genomic_DNA"/>
</dbReference>
<keyword evidence="20" id="KW-1185">Reference proteome</keyword>
<dbReference type="SUPFAM" id="SSF53649">
    <property type="entry name" value="Alkaline phosphatase-like"/>
    <property type="match status" value="1"/>
</dbReference>
<dbReference type="AlphaFoldDB" id="A0A8S1CGL8"/>
<evidence type="ECO:0000256" key="2">
    <source>
        <dbReference type="ARBA" id="ARBA00005984"/>
    </source>
</evidence>
<accession>A0A8S1CGL8</accession>
<feature type="binding site" evidence="15">
    <location>
        <position position="383"/>
    </location>
    <ligand>
        <name>Zn(2+)</name>
        <dbReference type="ChEBI" id="CHEBI:29105"/>
        <label>2</label>
    </ligand>
</feature>
<dbReference type="GO" id="GO:0046872">
    <property type="term" value="F:metal ion binding"/>
    <property type="evidence" value="ECO:0007669"/>
    <property type="project" value="UniProtKB-KW"/>
</dbReference>
<reference evidence="19 20" key="1">
    <citation type="submission" date="2020-04" db="EMBL/GenBank/DDBJ databases">
        <authorList>
            <person name="Alioto T."/>
            <person name="Alioto T."/>
            <person name="Gomez Garrido J."/>
        </authorList>
    </citation>
    <scope>NUCLEOTIDE SEQUENCE [LARGE SCALE GENOMIC DNA]</scope>
</reference>
<keyword evidence="18" id="KW-0732">Signal</keyword>
<dbReference type="PANTHER" id="PTHR11596">
    <property type="entry name" value="ALKALINE PHOSPHATASE"/>
    <property type="match status" value="1"/>
</dbReference>
<dbReference type="FunFam" id="3.40.720.10:FF:000008">
    <property type="entry name" value="Alkaline phosphatase"/>
    <property type="match status" value="1"/>
</dbReference>
<gene>
    <name evidence="19" type="ORF">CLODIP_2_CD08066</name>
</gene>
<comment type="cofactor">
    <cofactor evidence="15">
        <name>Zn(2+)</name>
        <dbReference type="ChEBI" id="CHEBI:29105"/>
    </cofactor>
    <text evidence="15">Binds 2 Zn(2+) ions.</text>
</comment>
<evidence type="ECO:0000256" key="11">
    <source>
        <dbReference type="ARBA" id="ARBA00023136"/>
    </source>
</evidence>
<dbReference type="InterPro" id="IPR018299">
    <property type="entry name" value="Alkaline_phosphatase_AS"/>
</dbReference>
<evidence type="ECO:0000256" key="17">
    <source>
        <dbReference type="RuleBase" id="RU003947"/>
    </source>
</evidence>
<keyword evidence="4" id="KW-1003">Cell membrane</keyword>
<keyword evidence="10 15" id="KW-0460">Magnesium</keyword>
<comment type="subcellular location">
    <subcellularLocation>
        <location evidence="1">Cell membrane</location>
        <topology evidence="1">Lipid-anchor</topology>
        <topology evidence="1">GPI-anchor</topology>
    </subcellularLocation>
</comment>
<dbReference type="GO" id="GO:0098552">
    <property type="term" value="C:side of membrane"/>
    <property type="evidence" value="ECO:0007669"/>
    <property type="project" value="UniProtKB-KW"/>
</dbReference>
<keyword evidence="9 15" id="KW-0862">Zinc</keyword>
<evidence type="ECO:0000256" key="18">
    <source>
        <dbReference type="SAM" id="SignalP"/>
    </source>
</evidence>
<keyword evidence="13" id="KW-0449">Lipoprotein</keyword>